<evidence type="ECO:0000313" key="7">
    <source>
        <dbReference type="Proteomes" id="UP001195660"/>
    </source>
</evidence>
<name>A0ABS2CDF1_9NEIS</name>
<dbReference type="InterPro" id="IPR019109">
    <property type="entry name" value="MamF_MmsF"/>
</dbReference>
<evidence type="ECO:0000256" key="3">
    <source>
        <dbReference type="ARBA" id="ARBA00022989"/>
    </source>
</evidence>
<sequence>MNELEVQNRPSNETNNIVLLIWLGTLFFGFIPSLIIYLVKKDDALVTDQAKEALNWSITVMLGYAIGAVLTLILIGVLVIGAVGLCNLVFCILGAVNASKGLPYRLPFNIRLLK</sequence>
<evidence type="ECO:0000256" key="2">
    <source>
        <dbReference type="ARBA" id="ARBA00022692"/>
    </source>
</evidence>
<gene>
    <name evidence="6" type="ORF">GM173_07850</name>
</gene>
<keyword evidence="3 5" id="KW-1133">Transmembrane helix</keyword>
<evidence type="ECO:0000256" key="4">
    <source>
        <dbReference type="ARBA" id="ARBA00023136"/>
    </source>
</evidence>
<organism evidence="6 7">
    <name type="scientific">Deefgea chitinilytica</name>
    <dbReference type="NCBI Taxonomy" id="570276"/>
    <lineage>
        <taxon>Bacteria</taxon>
        <taxon>Pseudomonadati</taxon>
        <taxon>Pseudomonadota</taxon>
        <taxon>Betaproteobacteria</taxon>
        <taxon>Neisseriales</taxon>
        <taxon>Chitinibacteraceae</taxon>
        <taxon>Deefgea</taxon>
    </lineage>
</organism>
<evidence type="ECO:0000256" key="5">
    <source>
        <dbReference type="SAM" id="Phobius"/>
    </source>
</evidence>
<dbReference type="Pfam" id="PF09685">
    <property type="entry name" value="MamF_MmsF"/>
    <property type="match status" value="1"/>
</dbReference>
<evidence type="ECO:0000313" key="6">
    <source>
        <dbReference type="EMBL" id="MBM5571493.1"/>
    </source>
</evidence>
<comment type="caution">
    <text evidence="6">The sequence shown here is derived from an EMBL/GenBank/DDBJ whole genome shotgun (WGS) entry which is preliminary data.</text>
</comment>
<dbReference type="Proteomes" id="UP001195660">
    <property type="component" value="Unassembled WGS sequence"/>
</dbReference>
<keyword evidence="7" id="KW-1185">Reference proteome</keyword>
<dbReference type="RefSeq" id="WP_203570805.1">
    <property type="nucleotide sequence ID" value="NZ_WOFE01000002.1"/>
</dbReference>
<evidence type="ECO:0000256" key="1">
    <source>
        <dbReference type="ARBA" id="ARBA00004141"/>
    </source>
</evidence>
<protein>
    <submittedName>
        <fullName evidence="6">DUF4870 domain-containing protein</fullName>
    </submittedName>
</protein>
<reference evidence="6 7" key="1">
    <citation type="submission" date="2019-11" db="EMBL/GenBank/DDBJ databases">
        <title>Novel Deefgea species.</title>
        <authorList>
            <person name="Han J.-H."/>
        </authorList>
    </citation>
    <scope>NUCLEOTIDE SEQUENCE [LARGE SCALE GENOMIC DNA]</scope>
    <source>
        <strain evidence="6 7">LMG 24817</strain>
    </source>
</reference>
<proteinExistence type="predicted"/>
<accession>A0ABS2CDF1</accession>
<keyword evidence="4 5" id="KW-0472">Membrane</keyword>
<feature type="transmembrane region" description="Helical" evidence="5">
    <location>
        <begin position="64"/>
        <end position="96"/>
    </location>
</feature>
<comment type="subcellular location">
    <subcellularLocation>
        <location evidence="1">Membrane</location>
        <topology evidence="1">Multi-pass membrane protein</topology>
    </subcellularLocation>
</comment>
<feature type="transmembrane region" description="Helical" evidence="5">
    <location>
        <begin position="17"/>
        <end position="39"/>
    </location>
</feature>
<keyword evidence="2 5" id="KW-0812">Transmembrane</keyword>
<dbReference type="EMBL" id="WOFE01000002">
    <property type="protein sequence ID" value="MBM5571493.1"/>
    <property type="molecule type" value="Genomic_DNA"/>
</dbReference>